<dbReference type="Pfam" id="PF13628">
    <property type="entry name" value="DUF4142"/>
    <property type="match status" value="1"/>
</dbReference>
<sequence>MTLRILTSAVLAAGSLTLCAGAMAQASAPAPTPMQGAATQKLAGGDKDFLENAAQAGHAEIEGSKLAETKSANPDVKAFAAQMIKDHTEVGAELDALAARKGYTPPTGPSIVQTAKIKTLGVLSGTHFDKMYASQIGVSAHEDAVKLFQETAGKAEDPDIKAFAAKNAPALEHHLEMARALQQKVEK</sequence>
<dbReference type="AlphaFoldDB" id="A0A1M5SQU4"/>
<proteinExistence type="predicted"/>
<organism evidence="3 4">
    <name type="scientific">Pollutimonas bauzanensis</name>
    <dbReference type="NCBI Taxonomy" id="658167"/>
    <lineage>
        <taxon>Bacteria</taxon>
        <taxon>Pseudomonadati</taxon>
        <taxon>Pseudomonadota</taxon>
        <taxon>Betaproteobacteria</taxon>
        <taxon>Burkholderiales</taxon>
        <taxon>Alcaligenaceae</taxon>
        <taxon>Pollutimonas</taxon>
    </lineage>
</organism>
<dbReference type="STRING" id="658167.SAMN04488135_103149"/>
<feature type="domain" description="DUF4142" evidence="2">
    <location>
        <begin position="46"/>
        <end position="181"/>
    </location>
</feature>
<evidence type="ECO:0000259" key="2">
    <source>
        <dbReference type="Pfam" id="PF13628"/>
    </source>
</evidence>
<accession>A0A1M5SQU4</accession>
<dbReference type="Gene3D" id="1.20.1260.10">
    <property type="match status" value="1"/>
</dbReference>
<feature type="signal peptide" evidence="1">
    <location>
        <begin position="1"/>
        <end position="24"/>
    </location>
</feature>
<dbReference type="PANTHER" id="PTHR38593:SF1">
    <property type="entry name" value="BLR2558 PROTEIN"/>
    <property type="match status" value="1"/>
</dbReference>
<gene>
    <name evidence="3" type="ORF">SAMN04488135_103149</name>
</gene>
<keyword evidence="4" id="KW-1185">Reference proteome</keyword>
<dbReference type="RefSeq" id="WP_073102340.1">
    <property type="nucleotide sequence ID" value="NZ_FQXE01000003.1"/>
</dbReference>
<dbReference type="EMBL" id="FQXE01000003">
    <property type="protein sequence ID" value="SHH40787.1"/>
    <property type="molecule type" value="Genomic_DNA"/>
</dbReference>
<protein>
    <submittedName>
        <fullName evidence="3">Putative membrane protein</fullName>
    </submittedName>
</protein>
<evidence type="ECO:0000313" key="3">
    <source>
        <dbReference type="EMBL" id="SHH40787.1"/>
    </source>
</evidence>
<dbReference type="PANTHER" id="PTHR38593">
    <property type="entry name" value="BLR2558 PROTEIN"/>
    <property type="match status" value="1"/>
</dbReference>
<reference evidence="3 4" key="1">
    <citation type="submission" date="2016-11" db="EMBL/GenBank/DDBJ databases">
        <authorList>
            <person name="Jaros S."/>
            <person name="Januszkiewicz K."/>
            <person name="Wedrychowicz H."/>
        </authorList>
    </citation>
    <scope>NUCLEOTIDE SEQUENCE [LARGE SCALE GENOMIC DNA]</scope>
    <source>
        <strain evidence="3 4">CGMCC 1.10190</strain>
    </source>
</reference>
<evidence type="ECO:0000313" key="4">
    <source>
        <dbReference type="Proteomes" id="UP000184226"/>
    </source>
</evidence>
<dbReference type="InterPro" id="IPR025419">
    <property type="entry name" value="DUF4142"/>
</dbReference>
<dbReference type="Proteomes" id="UP000184226">
    <property type="component" value="Unassembled WGS sequence"/>
</dbReference>
<dbReference type="InterPro" id="IPR012347">
    <property type="entry name" value="Ferritin-like"/>
</dbReference>
<evidence type="ECO:0000256" key="1">
    <source>
        <dbReference type="SAM" id="SignalP"/>
    </source>
</evidence>
<keyword evidence="1" id="KW-0732">Signal</keyword>
<dbReference type="OrthoDB" id="118677at2"/>
<name>A0A1M5SQU4_9BURK</name>
<feature type="chain" id="PRO_5012861399" evidence="1">
    <location>
        <begin position="25"/>
        <end position="187"/>
    </location>
</feature>